<dbReference type="PANTHER" id="PTHR30383">
    <property type="entry name" value="THIOESTERASE 1/PROTEASE 1/LYSOPHOSPHOLIPASE L1"/>
    <property type="match status" value="1"/>
</dbReference>
<dbReference type="GO" id="GO:0004622">
    <property type="term" value="F:phosphatidylcholine lysophospholipase activity"/>
    <property type="evidence" value="ECO:0007669"/>
    <property type="project" value="TreeGrafter"/>
</dbReference>
<feature type="domain" description="SGNH hydrolase-type esterase" evidence="1">
    <location>
        <begin position="44"/>
        <end position="205"/>
    </location>
</feature>
<dbReference type="GO" id="GO:0006629">
    <property type="term" value="P:lipid metabolic process"/>
    <property type="evidence" value="ECO:0007669"/>
    <property type="project" value="InterPro"/>
</dbReference>
<dbReference type="KEGG" id="sand:H3309_10775"/>
<organism evidence="2 3">
    <name type="scientific">Sandaracinobacteroides saxicola</name>
    <dbReference type="NCBI Taxonomy" id="2759707"/>
    <lineage>
        <taxon>Bacteria</taxon>
        <taxon>Pseudomonadati</taxon>
        <taxon>Pseudomonadota</taxon>
        <taxon>Alphaproteobacteria</taxon>
        <taxon>Sphingomonadales</taxon>
        <taxon>Sphingosinicellaceae</taxon>
        <taxon>Sandaracinobacteroides</taxon>
    </lineage>
</organism>
<dbReference type="InterPro" id="IPR013830">
    <property type="entry name" value="SGNH_hydro"/>
</dbReference>
<evidence type="ECO:0000259" key="1">
    <source>
        <dbReference type="Pfam" id="PF13472"/>
    </source>
</evidence>
<dbReference type="Proteomes" id="UP000515292">
    <property type="component" value="Chromosome"/>
</dbReference>
<dbReference type="SUPFAM" id="SSF52266">
    <property type="entry name" value="SGNH hydrolase"/>
    <property type="match status" value="1"/>
</dbReference>
<dbReference type="PANTHER" id="PTHR30383:SF24">
    <property type="entry name" value="THIOESTERASE 1_PROTEASE 1_LYSOPHOSPHOLIPASE L1"/>
    <property type="match status" value="1"/>
</dbReference>
<dbReference type="PROSITE" id="PS01098">
    <property type="entry name" value="LIPASE_GDSL_SER"/>
    <property type="match status" value="1"/>
</dbReference>
<dbReference type="EMBL" id="CP059851">
    <property type="protein sequence ID" value="QMW21874.1"/>
    <property type="molecule type" value="Genomic_DNA"/>
</dbReference>
<evidence type="ECO:0000313" key="3">
    <source>
        <dbReference type="Proteomes" id="UP000515292"/>
    </source>
</evidence>
<dbReference type="Pfam" id="PF13472">
    <property type="entry name" value="Lipase_GDSL_2"/>
    <property type="match status" value="1"/>
</dbReference>
<sequence length="223" mass="23508">MESPVGLRDAAARYGRGVAVLHLLIAGMLLFFSGAARAEALVLAFGDSLTAGYQLKPAESFPAQLQAALRKEGRAVTVHNAGVSGDTTTAGRARVDWVLRGLKRKPDLVILALGANDMLRGQPVATAQANLDAMIGGFRKAGIPVLLVGMLASRNLDAAYRRAFEGMYPTLAKKHGVPLYPFFMQGVAGQPGLQLADGMHPNAKGVGVMVRGILPSVRKALPR</sequence>
<protein>
    <submittedName>
        <fullName evidence="2">Arylesterase</fullName>
    </submittedName>
</protein>
<accession>A0A7G5IET2</accession>
<keyword evidence="3" id="KW-1185">Reference proteome</keyword>
<evidence type="ECO:0000313" key="2">
    <source>
        <dbReference type="EMBL" id="QMW21874.1"/>
    </source>
</evidence>
<name>A0A7G5IET2_9SPHN</name>
<proteinExistence type="predicted"/>
<dbReference type="CDD" id="cd01822">
    <property type="entry name" value="Lysophospholipase_L1_like"/>
    <property type="match status" value="1"/>
</dbReference>
<dbReference type="AlphaFoldDB" id="A0A7G5IET2"/>
<dbReference type="InterPro" id="IPR051532">
    <property type="entry name" value="Ester_Hydrolysis_Enzymes"/>
</dbReference>
<gene>
    <name evidence="2" type="ORF">H3309_10775</name>
</gene>
<reference evidence="2 3" key="1">
    <citation type="submission" date="2020-07" db="EMBL/GenBank/DDBJ databases">
        <title>Complete genome sequence for Sandaracinobacter sp. M6.</title>
        <authorList>
            <person name="Tang Y."/>
            <person name="Liu Q."/>
            <person name="Guo Z."/>
            <person name="Lei P."/>
            <person name="Huang B."/>
        </authorList>
    </citation>
    <scope>NUCLEOTIDE SEQUENCE [LARGE SCALE GENOMIC DNA]</scope>
    <source>
        <strain evidence="2 3">M6</strain>
    </source>
</reference>
<dbReference type="InterPro" id="IPR036514">
    <property type="entry name" value="SGNH_hydro_sf"/>
</dbReference>
<dbReference type="InterPro" id="IPR008265">
    <property type="entry name" value="Lipase_GDSL_AS"/>
</dbReference>
<dbReference type="Gene3D" id="3.40.50.1110">
    <property type="entry name" value="SGNH hydrolase"/>
    <property type="match status" value="1"/>
</dbReference>